<reference evidence="7 8" key="1">
    <citation type="journal article" date="2019" name="Int. J. Syst. Evol. Microbiol.">
        <title>The Global Catalogue of Microorganisms (GCM) 10K type strain sequencing project: providing services to taxonomists for standard genome sequencing and annotation.</title>
        <authorList>
            <consortium name="The Broad Institute Genomics Platform"/>
            <consortium name="The Broad Institute Genome Sequencing Center for Infectious Disease"/>
            <person name="Wu L."/>
            <person name="Ma J."/>
        </authorList>
    </citation>
    <scope>NUCLEOTIDE SEQUENCE [LARGE SCALE GENOMIC DNA]</scope>
    <source>
        <strain evidence="7 8">CGMCC 1.12553</strain>
    </source>
</reference>
<dbReference type="EMBL" id="JBHSDS010000008">
    <property type="protein sequence ID" value="MFC4359297.1"/>
    <property type="molecule type" value="Genomic_DNA"/>
</dbReference>
<keyword evidence="1" id="KW-0229">DNA integration</keyword>
<evidence type="ECO:0000259" key="6">
    <source>
        <dbReference type="PROSITE" id="PS51900"/>
    </source>
</evidence>
<evidence type="ECO:0000256" key="3">
    <source>
        <dbReference type="ARBA" id="ARBA00023172"/>
    </source>
</evidence>
<protein>
    <submittedName>
        <fullName evidence="7">Tyrosine-type recombinase/integrase</fullName>
    </submittedName>
</protein>
<evidence type="ECO:0000256" key="1">
    <source>
        <dbReference type="ARBA" id="ARBA00022908"/>
    </source>
</evidence>
<dbReference type="GO" id="GO:0003677">
    <property type="term" value="F:DNA binding"/>
    <property type="evidence" value="ECO:0007669"/>
    <property type="project" value="UniProtKB-UniRule"/>
</dbReference>
<dbReference type="Gene3D" id="1.10.443.10">
    <property type="entry name" value="Intergrase catalytic core"/>
    <property type="match status" value="1"/>
</dbReference>
<dbReference type="CDD" id="cd00397">
    <property type="entry name" value="DNA_BRE_C"/>
    <property type="match status" value="1"/>
</dbReference>
<dbReference type="InterPro" id="IPR002104">
    <property type="entry name" value="Integrase_catalytic"/>
</dbReference>
<dbReference type="Pfam" id="PF00589">
    <property type="entry name" value="Phage_integrase"/>
    <property type="match status" value="1"/>
</dbReference>
<evidence type="ECO:0000256" key="4">
    <source>
        <dbReference type="PROSITE-ProRule" id="PRU01248"/>
    </source>
</evidence>
<dbReference type="InterPro" id="IPR050090">
    <property type="entry name" value="Tyrosine_recombinase_XerCD"/>
</dbReference>
<sequence>MANLPEDIKLVPKPAEKQLNQRQLLDYETHRETYLEWLYHLGKNPDQAEGYSQSTVKRDAYRLDQFYRWVWSQEDGYTTSITHTHAGNYIDHLAYGENSNSHKSKCLKALKRYFKWRHHERSSELWKPKRSFSSEPTQPQNYLTLEERQKVREAALEYGSIPAYNDLSPEERDRWKAYIAQRLDKPKTQVKPSDWQRMNSWKIPSMVMVSLDVGLRPVEVERAVVQWVDVENAVLRIPKQDSAKNRDNWTPALRRDTAKILSRWLDERSQYSKYNDRDELWLTRYSNPYGSSSLKRILESLCTEAGIPHRNDDSTSSERGMSWYAIRHSVGTYMRHAEDLKAAKEQLRHKSEITTMKYDHAPVEERRNALDHM</sequence>
<gene>
    <name evidence="7" type="ORF">ACFO0N_15225</name>
</gene>
<dbReference type="PROSITE" id="PS51900">
    <property type="entry name" value="CB"/>
    <property type="match status" value="1"/>
</dbReference>
<dbReference type="InterPro" id="IPR011010">
    <property type="entry name" value="DNA_brk_join_enz"/>
</dbReference>
<keyword evidence="8" id="KW-1185">Reference proteome</keyword>
<dbReference type="RefSeq" id="WP_267622805.1">
    <property type="nucleotide sequence ID" value="NZ_JAODIW010000006.1"/>
</dbReference>
<proteinExistence type="predicted"/>
<name>A0ABD5PEG9_9EURY</name>
<evidence type="ECO:0000313" key="8">
    <source>
        <dbReference type="Proteomes" id="UP001595921"/>
    </source>
</evidence>
<dbReference type="Proteomes" id="UP001595921">
    <property type="component" value="Unassembled WGS sequence"/>
</dbReference>
<dbReference type="InterPro" id="IPR010998">
    <property type="entry name" value="Integrase_recombinase_N"/>
</dbReference>
<comment type="caution">
    <text evidence="7">The sequence shown here is derived from an EMBL/GenBank/DDBJ whole genome shotgun (WGS) entry which is preliminary data.</text>
</comment>
<keyword evidence="3" id="KW-0233">DNA recombination</keyword>
<keyword evidence="2 4" id="KW-0238">DNA-binding</keyword>
<accession>A0ABD5PEG9</accession>
<dbReference type="GO" id="GO:0006310">
    <property type="term" value="P:DNA recombination"/>
    <property type="evidence" value="ECO:0007669"/>
    <property type="project" value="UniProtKB-KW"/>
</dbReference>
<dbReference type="PANTHER" id="PTHR30349">
    <property type="entry name" value="PHAGE INTEGRASE-RELATED"/>
    <property type="match status" value="1"/>
</dbReference>
<dbReference type="Gene3D" id="1.10.150.130">
    <property type="match status" value="1"/>
</dbReference>
<organism evidence="7 8">
    <name type="scientific">Halobium salinum</name>
    <dbReference type="NCBI Taxonomy" id="1364940"/>
    <lineage>
        <taxon>Archaea</taxon>
        <taxon>Methanobacteriati</taxon>
        <taxon>Methanobacteriota</taxon>
        <taxon>Stenosarchaea group</taxon>
        <taxon>Halobacteria</taxon>
        <taxon>Halobacteriales</taxon>
        <taxon>Haloferacaceae</taxon>
        <taxon>Halobium</taxon>
    </lineage>
</organism>
<dbReference type="GO" id="GO:0015074">
    <property type="term" value="P:DNA integration"/>
    <property type="evidence" value="ECO:0007669"/>
    <property type="project" value="UniProtKB-KW"/>
</dbReference>
<evidence type="ECO:0000313" key="7">
    <source>
        <dbReference type="EMBL" id="MFC4359297.1"/>
    </source>
</evidence>
<evidence type="ECO:0000259" key="5">
    <source>
        <dbReference type="PROSITE" id="PS51898"/>
    </source>
</evidence>
<dbReference type="InterPro" id="IPR044068">
    <property type="entry name" value="CB"/>
</dbReference>
<dbReference type="PANTHER" id="PTHR30349:SF41">
    <property type="entry name" value="INTEGRASE_RECOMBINASE PROTEIN MJ0367-RELATED"/>
    <property type="match status" value="1"/>
</dbReference>
<feature type="domain" description="Tyr recombinase" evidence="5">
    <location>
        <begin position="184"/>
        <end position="371"/>
    </location>
</feature>
<feature type="domain" description="Core-binding (CB)" evidence="6">
    <location>
        <begin position="28"/>
        <end position="118"/>
    </location>
</feature>
<dbReference type="AlphaFoldDB" id="A0ABD5PEG9"/>
<evidence type="ECO:0000256" key="2">
    <source>
        <dbReference type="ARBA" id="ARBA00023125"/>
    </source>
</evidence>
<dbReference type="SUPFAM" id="SSF56349">
    <property type="entry name" value="DNA breaking-rejoining enzymes"/>
    <property type="match status" value="1"/>
</dbReference>
<dbReference type="InterPro" id="IPR013762">
    <property type="entry name" value="Integrase-like_cat_sf"/>
</dbReference>
<dbReference type="PROSITE" id="PS51898">
    <property type="entry name" value="TYR_RECOMBINASE"/>
    <property type="match status" value="1"/>
</dbReference>